<dbReference type="PROSITE" id="PS50076">
    <property type="entry name" value="DNAJ_2"/>
    <property type="match status" value="1"/>
</dbReference>
<comment type="subcellular location">
    <subcellularLocation>
        <location evidence="1">Membrane</location>
    </subcellularLocation>
</comment>
<dbReference type="PANTHER" id="PTHR44157">
    <property type="entry name" value="DNAJ HOMOLOG SUBFAMILY C MEMBER 11"/>
    <property type="match status" value="1"/>
</dbReference>
<dbReference type="GO" id="GO:0042407">
    <property type="term" value="P:cristae formation"/>
    <property type="evidence" value="ECO:0007669"/>
    <property type="project" value="TreeGrafter"/>
</dbReference>
<dbReference type="InterPro" id="IPR055225">
    <property type="entry name" value="DNAJC11-like_beta-barrel"/>
</dbReference>
<keyword evidence="5" id="KW-1185">Reference proteome</keyword>
<feature type="domain" description="J" evidence="4">
    <location>
        <begin position="15"/>
        <end position="83"/>
    </location>
</feature>
<organism evidence="5 6">
    <name type="scientific">Octopus sinensis</name>
    <name type="common">East Asian common octopus</name>
    <dbReference type="NCBI Taxonomy" id="2607531"/>
    <lineage>
        <taxon>Eukaryota</taxon>
        <taxon>Metazoa</taxon>
        <taxon>Spiralia</taxon>
        <taxon>Lophotrochozoa</taxon>
        <taxon>Mollusca</taxon>
        <taxon>Cephalopoda</taxon>
        <taxon>Coleoidea</taxon>
        <taxon>Octopodiformes</taxon>
        <taxon>Octopoda</taxon>
        <taxon>Incirrata</taxon>
        <taxon>Octopodidae</taxon>
        <taxon>Octopus</taxon>
    </lineage>
</organism>
<dbReference type="PANTHER" id="PTHR44157:SF1">
    <property type="entry name" value="DNAJ HOMOLOG SUBFAMILY C MEMBER 11"/>
    <property type="match status" value="1"/>
</dbReference>
<dbReference type="PROSITE" id="PS00636">
    <property type="entry name" value="DNAJ_1"/>
    <property type="match status" value="1"/>
</dbReference>
<evidence type="ECO:0000259" key="4">
    <source>
        <dbReference type="PROSITE" id="PS50076"/>
    </source>
</evidence>
<evidence type="ECO:0000256" key="2">
    <source>
        <dbReference type="ARBA" id="ARBA00023136"/>
    </source>
</evidence>
<sequence>MAAPMEDNEELVQEDYYAWLNVDRKATLEEINNAFRRLSKIYHPDKHHGDSEKKKAEIMFSKIKKAHEVLSDKHTRTIYDIYGEKGLECGMELVSKTKSPAEIIAEYERIQREREERRLQQRTNPRGTITIGIDATDVFDHYDLDPENESFIPYFEVSSMNLSQSVEAPLTLNDTVTFGGNIEAQNGNGNGNMLMVWKRLLSDKSWAELEMSSGNGFGCSLKGFRRLTNTMYGTIGTGLSMTSRGLRPGFSSMIVSQFGNVQGRLVWSAGMTTAMSTIIVYDSLKRHAVFTVQIGIPNSFVSLSYTHKFQDDDARVRGAVRVGVFSTILECGVEKKITEYSTLGATMLVGVPTGVTLRIKLSRGRQTFLFPIHLSDHLMPSAIFYGTAVPFMLYHAVKILIIKPYLQEQKKRDIEKKQEENSDIIHKKKMEAEAAIHLMQETVQRVIKEEDEKSGLLIVKALYGQLSEKSQDGFVDGKYIDVAVPLQCLIKNSSLLIPEKNSKTGILGFYDPCLGEEKSLYIRYKFRNKLHHVTLGDCEPLKIPLKKHIIKDNDVNGKSGKS</sequence>
<evidence type="ECO:0000256" key="1">
    <source>
        <dbReference type="ARBA" id="ARBA00004370"/>
    </source>
</evidence>
<dbReference type="GO" id="GO:0016020">
    <property type="term" value="C:membrane"/>
    <property type="evidence" value="ECO:0007669"/>
    <property type="project" value="UniProtKB-SubCell"/>
</dbReference>
<evidence type="ECO:0000313" key="6">
    <source>
        <dbReference type="RefSeq" id="XP_029651609.1"/>
    </source>
</evidence>
<keyword evidence="2" id="KW-0472">Membrane</keyword>
<dbReference type="Proteomes" id="UP000515154">
    <property type="component" value="Linkage group LG26"/>
</dbReference>
<dbReference type="InterPro" id="IPR036869">
    <property type="entry name" value="J_dom_sf"/>
</dbReference>
<gene>
    <name evidence="6" type="primary">LOC115224824</name>
</gene>
<dbReference type="KEGG" id="osn:115224824"/>
<keyword evidence="3" id="KW-0143">Chaperone</keyword>
<dbReference type="SUPFAM" id="SSF46565">
    <property type="entry name" value="Chaperone J-domain"/>
    <property type="match status" value="1"/>
</dbReference>
<dbReference type="RefSeq" id="XP_029651609.1">
    <property type="nucleotide sequence ID" value="XM_029795749.2"/>
</dbReference>
<dbReference type="AlphaFoldDB" id="A0A6P7TIQ3"/>
<proteinExistence type="predicted"/>
<reference evidence="6" key="1">
    <citation type="submission" date="2025-08" db="UniProtKB">
        <authorList>
            <consortium name="RefSeq"/>
        </authorList>
    </citation>
    <scope>IDENTIFICATION</scope>
</reference>
<dbReference type="InterPro" id="IPR001623">
    <property type="entry name" value="DnaJ_domain"/>
</dbReference>
<protein>
    <submittedName>
        <fullName evidence="6">DnaJ homolog subfamily C member 11-like</fullName>
    </submittedName>
</protein>
<dbReference type="Pfam" id="PF11875">
    <property type="entry name" value="DnaJ-like_C11_C"/>
    <property type="match status" value="1"/>
</dbReference>
<dbReference type="GO" id="GO:0005739">
    <property type="term" value="C:mitochondrion"/>
    <property type="evidence" value="ECO:0007669"/>
    <property type="project" value="GOC"/>
</dbReference>
<dbReference type="SMART" id="SM00271">
    <property type="entry name" value="DnaJ"/>
    <property type="match status" value="1"/>
</dbReference>
<dbReference type="CDD" id="cd06257">
    <property type="entry name" value="DnaJ"/>
    <property type="match status" value="1"/>
</dbReference>
<name>A0A6P7TIQ3_9MOLL</name>
<dbReference type="Pfam" id="PF00226">
    <property type="entry name" value="DnaJ"/>
    <property type="match status" value="1"/>
</dbReference>
<dbReference type="InterPro" id="IPR024586">
    <property type="entry name" value="DnaJ-like_C11_C"/>
</dbReference>
<accession>A0A6P7TIQ3</accession>
<dbReference type="Pfam" id="PF22774">
    <property type="entry name" value="DNAJC11_beta-barrel"/>
    <property type="match status" value="1"/>
</dbReference>
<dbReference type="InterPro" id="IPR018253">
    <property type="entry name" value="DnaJ_domain_CS"/>
</dbReference>
<dbReference type="InterPro" id="IPR052243">
    <property type="entry name" value="Mito_inner_membrane_organizer"/>
</dbReference>
<dbReference type="Gene3D" id="1.10.287.110">
    <property type="entry name" value="DnaJ domain"/>
    <property type="match status" value="1"/>
</dbReference>
<dbReference type="PRINTS" id="PR00625">
    <property type="entry name" value="JDOMAIN"/>
</dbReference>
<evidence type="ECO:0000313" key="5">
    <source>
        <dbReference type="Proteomes" id="UP000515154"/>
    </source>
</evidence>
<evidence type="ECO:0000256" key="3">
    <source>
        <dbReference type="ARBA" id="ARBA00023186"/>
    </source>
</evidence>